<dbReference type="GO" id="GO:0016020">
    <property type="term" value="C:membrane"/>
    <property type="evidence" value="ECO:0007669"/>
    <property type="project" value="TreeGrafter"/>
</dbReference>
<dbReference type="GO" id="GO:0070006">
    <property type="term" value="F:metalloaminopeptidase activity"/>
    <property type="evidence" value="ECO:0007669"/>
    <property type="project" value="TreeGrafter"/>
</dbReference>
<dbReference type="Gene3D" id="1.10.390.10">
    <property type="entry name" value="Neutral Protease Domain 2"/>
    <property type="match status" value="1"/>
</dbReference>
<dbReference type="Pfam" id="PF01433">
    <property type="entry name" value="Peptidase_M1"/>
    <property type="match status" value="1"/>
</dbReference>
<accession>A0A914RG21</accession>
<dbReference type="InterPro" id="IPR050344">
    <property type="entry name" value="Peptidase_M1_aminopeptidases"/>
</dbReference>
<name>A0A914RG21_PAREQ</name>
<dbReference type="PANTHER" id="PTHR11533:SF299">
    <property type="entry name" value="AMINOPEPTIDASE"/>
    <property type="match status" value="1"/>
</dbReference>
<dbReference type="Gene3D" id="1.10.3480.20">
    <property type="match status" value="1"/>
</dbReference>
<evidence type="ECO:0000259" key="1">
    <source>
        <dbReference type="Pfam" id="PF01433"/>
    </source>
</evidence>
<dbReference type="GO" id="GO:0043171">
    <property type="term" value="P:peptide catabolic process"/>
    <property type="evidence" value="ECO:0007669"/>
    <property type="project" value="TreeGrafter"/>
</dbReference>
<dbReference type="PANTHER" id="PTHR11533">
    <property type="entry name" value="PROTEASE M1 ZINC METALLOPROTEASE"/>
    <property type="match status" value="1"/>
</dbReference>
<dbReference type="GO" id="GO:0008270">
    <property type="term" value="F:zinc ion binding"/>
    <property type="evidence" value="ECO:0007669"/>
    <property type="project" value="InterPro"/>
</dbReference>
<dbReference type="GO" id="GO:0006508">
    <property type="term" value="P:proteolysis"/>
    <property type="evidence" value="ECO:0007669"/>
    <property type="project" value="TreeGrafter"/>
</dbReference>
<evidence type="ECO:0000313" key="3">
    <source>
        <dbReference type="WBParaSite" id="PEQ_0000544801-mRNA-1"/>
    </source>
</evidence>
<dbReference type="InterPro" id="IPR027268">
    <property type="entry name" value="Peptidase_M4/M1_CTD_sf"/>
</dbReference>
<dbReference type="InterPro" id="IPR014782">
    <property type="entry name" value="Peptidase_M1_dom"/>
</dbReference>
<dbReference type="GO" id="GO:0042277">
    <property type="term" value="F:peptide binding"/>
    <property type="evidence" value="ECO:0007669"/>
    <property type="project" value="TreeGrafter"/>
</dbReference>
<evidence type="ECO:0000313" key="2">
    <source>
        <dbReference type="Proteomes" id="UP000887564"/>
    </source>
</evidence>
<keyword evidence="2" id="KW-1185">Reference proteome</keyword>
<dbReference type="GO" id="GO:0005737">
    <property type="term" value="C:cytoplasm"/>
    <property type="evidence" value="ECO:0007669"/>
    <property type="project" value="TreeGrafter"/>
</dbReference>
<protein>
    <submittedName>
        <fullName evidence="3">Peptidase M1 membrane alanine aminopeptidase domain-containing protein</fullName>
    </submittedName>
</protein>
<dbReference type="Proteomes" id="UP000887564">
    <property type="component" value="Unplaced"/>
</dbReference>
<dbReference type="WBParaSite" id="PEQ_0000544801-mRNA-1">
    <property type="protein sequence ID" value="PEQ_0000544801-mRNA-1"/>
    <property type="gene ID" value="PEQ_0000544801"/>
</dbReference>
<feature type="domain" description="Peptidase M1 membrane alanine aminopeptidase" evidence="1">
    <location>
        <begin position="1"/>
        <end position="46"/>
    </location>
</feature>
<dbReference type="SUPFAM" id="SSF55486">
    <property type="entry name" value="Metalloproteases ('zincins'), catalytic domain"/>
    <property type="match status" value="1"/>
</dbReference>
<dbReference type="GO" id="GO:0005615">
    <property type="term" value="C:extracellular space"/>
    <property type="evidence" value="ECO:0007669"/>
    <property type="project" value="TreeGrafter"/>
</dbReference>
<proteinExistence type="predicted"/>
<organism evidence="2 3">
    <name type="scientific">Parascaris equorum</name>
    <name type="common">Equine roundworm</name>
    <dbReference type="NCBI Taxonomy" id="6256"/>
    <lineage>
        <taxon>Eukaryota</taxon>
        <taxon>Metazoa</taxon>
        <taxon>Ecdysozoa</taxon>
        <taxon>Nematoda</taxon>
        <taxon>Chromadorea</taxon>
        <taxon>Rhabditida</taxon>
        <taxon>Spirurina</taxon>
        <taxon>Ascaridomorpha</taxon>
        <taxon>Ascaridoidea</taxon>
        <taxon>Ascarididae</taxon>
        <taxon>Parascaris</taxon>
    </lineage>
</organism>
<reference evidence="3" key="1">
    <citation type="submission" date="2022-11" db="UniProtKB">
        <authorList>
            <consortium name="WormBaseParasite"/>
        </authorList>
    </citation>
    <scope>IDENTIFICATION</scope>
</reference>
<sequence length="159" mass="18195">MIMGLVGRENFKESLREYLKTYAYSNADGEDLWTVIEKHSSLKVANTSMVEIAEAWTTRLQTRFMFLETSRKENHSTKWPIPIYYRTDFSDMLSISWMKADDRNGNKTIFALGKDERPLFLQAISAVDRASIINDAFSFAKAGLLPIETVSTISPQLEL</sequence>
<dbReference type="AlphaFoldDB" id="A0A914RG21"/>